<dbReference type="PANTHER" id="PTHR19872:SF9">
    <property type="entry name" value="UBIQUITIN-BINDING SDF UBIQUITIN LIGASE COMPLEX SUBUNIT"/>
    <property type="match status" value="1"/>
</dbReference>
<accession>A0A067MDA8</accession>
<dbReference type="PROSITE" id="PS50181">
    <property type="entry name" value="FBOX"/>
    <property type="match status" value="1"/>
</dbReference>
<sequence length="705" mass="78207">MDAAFSTTRSKRTLARHNQSPSPPAVSTTTRHSRRKLPRLLRFGMSGPSTSSTIVDVPGDSAFPAGPSSSRTPDIEPGSRAAASTTQSAAKNTRPPIPREFITPPRPSTSTAANPDIFNPRSISPAPSFETSRFTLVMPPSPSSYVVNFDNQDNHPSFRTTTPNFFTPVRSFPATPRTPRTPKERDERGFLPRLWEALASPTSSKDRKGKGKRKVSVEPFDDLPLDGEEGELIDDEACFIEARESVGMDIISLLPIEISLQILLFLDLPSIIASLSVSRYWNVLASDYFIWRDLFYRQSGWHVNAALAMRQLHGRPRIARSGGTEVDSLPPLSPAATRNISLRSSLSQRPTSASTIPSIIGSPSLEYRSLSPPTPTQIIPTPSFALDWNRLYKTRLDVDRRWARGEPAKKTITGHTDSVYCLEFDSEKIITGSRDRTIKIWSLRTKKLLQTLHGHEGSVLCLKFDRSGFMVSGSSDRQVFVWDISNIFKGAGEGGRRRGVLRGHAGGVLDLRIDDKWIVSSSKDAIIRVWHRATLELHCALQGHEGPVNAVGLQAGRIVSASGDGKMMLWDIESRERIRTFEGHPRGLACVDFKGDTIVSGSNDHKIKVWSASTGECLQTLSGHTLLVRALSFNPELGRLVSASYDQSVRVWDLRTGLCVREFKDVHESHIFDVKFDVTRIISTSHDQKINILDFGEGLDTRLFY</sequence>
<dbReference type="HOGENOM" id="CLU_000288_103_6_1"/>
<dbReference type="STRING" id="930990.A0A067MDA8"/>
<feature type="domain" description="F-box" evidence="6">
    <location>
        <begin position="248"/>
        <end position="294"/>
    </location>
</feature>
<dbReference type="Gene3D" id="1.20.1280.50">
    <property type="match status" value="1"/>
</dbReference>
<evidence type="ECO:0000259" key="6">
    <source>
        <dbReference type="PROSITE" id="PS50181"/>
    </source>
</evidence>
<feature type="repeat" description="WD" evidence="4">
    <location>
        <begin position="412"/>
        <end position="451"/>
    </location>
</feature>
<evidence type="ECO:0000256" key="1">
    <source>
        <dbReference type="ARBA" id="ARBA00022574"/>
    </source>
</evidence>
<feature type="repeat" description="WD" evidence="4">
    <location>
        <begin position="501"/>
        <end position="530"/>
    </location>
</feature>
<dbReference type="SUPFAM" id="SSF81383">
    <property type="entry name" value="F-box domain"/>
    <property type="match status" value="1"/>
</dbReference>
<feature type="compositionally biased region" description="Low complexity" evidence="5">
    <location>
        <begin position="81"/>
        <end position="90"/>
    </location>
</feature>
<feature type="repeat" description="WD" evidence="4">
    <location>
        <begin position="581"/>
        <end position="620"/>
    </location>
</feature>
<dbReference type="PROSITE" id="PS50294">
    <property type="entry name" value="WD_REPEATS_REGION"/>
    <property type="match status" value="5"/>
</dbReference>
<dbReference type="InParanoid" id="A0A067MDA8"/>
<keyword evidence="8" id="KW-1185">Reference proteome</keyword>
<keyword evidence="1 4" id="KW-0853">WD repeat</keyword>
<dbReference type="InterPro" id="IPR036322">
    <property type="entry name" value="WD40_repeat_dom_sf"/>
</dbReference>
<reference evidence="8" key="1">
    <citation type="journal article" date="2014" name="Proc. Natl. Acad. Sci. U.S.A.">
        <title>Extensive sampling of basidiomycete genomes demonstrates inadequacy of the white-rot/brown-rot paradigm for wood decay fungi.</title>
        <authorList>
            <person name="Riley R."/>
            <person name="Salamov A.A."/>
            <person name="Brown D.W."/>
            <person name="Nagy L.G."/>
            <person name="Floudas D."/>
            <person name="Held B.W."/>
            <person name="Levasseur A."/>
            <person name="Lombard V."/>
            <person name="Morin E."/>
            <person name="Otillar R."/>
            <person name="Lindquist E.A."/>
            <person name="Sun H."/>
            <person name="LaButti K.M."/>
            <person name="Schmutz J."/>
            <person name="Jabbour D."/>
            <person name="Luo H."/>
            <person name="Baker S.E."/>
            <person name="Pisabarro A.G."/>
            <person name="Walton J.D."/>
            <person name="Blanchette R.A."/>
            <person name="Henrissat B."/>
            <person name="Martin F."/>
            <person name="Cullen D."/>
            <person name="Hibbett D.S."/>
            <person name="Grigoriev I.V."/>
        </authorList>
    </citation>
    <scope>NUCLEOTIDE SEQUENCE [LARGE SCALE GENOMIC DNA]</scope>
    <source>
        <strain evidence="8">FD-172 SS1</strain>
    </source>
</reference>
<dbReference type="PROSITE" id="PS50082">
    <property type="entry name" value="WD_REPEATS_2"/>
    <property type="match status" value="6"/>
</dbReference>
<dbReference type="Proteomes" id="UP000027195">
    <property type="component" value="Unassembled WGS sequence"/>
</dbReference>
<dbReference type="SUPFAM" id="SSF50978">
    <property type="entry name" value="WD40 repeat-like"/>
    <property type="match status" value="1"/>
</dbReference>
<dbReference type="PANTHER" id="PTHR19872">
    <property type="entry name" value="UBIQUITIN LIGASE SPECIFICITY FACTOR/HREP PROTEIN"/>
    <property type="match status" value="1"/>
</dbReference>
<dbReference type="Gene3D" id="2.130.10.10">
    <property type="entry name" value="YVTN repeat-like/Quinoprotein amine dehydrogenase"/>
    <property type="match status" value="2"/>
</dbReference>
<evidence type="ECO:0000313" key="7">
    <source>
        <dbReference type="EMBL" id="KDQ09581.1"/>
    </source>
</evidence>
<dbReference type="Pfam" id="PF00400">
    <property type="entry name" value="WD40"/>
    <property type="match status" value="6"/>
</dbReference>
<evidence type="ECO:0000256" key="2">
    <source>
        <dbReference type="ARBA" id="ARBA00022737"/>
    </source>
</evidence>
<dbReference type="InterPro" id="IPR020472">
    <property type="entry name" value="WD40_PAC1"/>
</dbReference>
<dbReference type="InterPro" id="IPR051075">
    <property type="entry name" value="SCF_subunit_WD-repeat"/>
</dbReference>
<keyword evidence="2" id="KW-0677">Repeat</keyword>
<protein>
    <recommendedName>
        <fullName evidence="6">F-box domain-containing protein</fullName>
    </recommendedName>
</protein>
<feature type="repeat" description="WD" evidence="4">
    <location>
        <begin position="621"/>
        <end position="662"/>
    </location>
</feature>
<dbReference type="EMBL" id="KL198077">
    <property type="protein sequence ID" value="KDQ09581.1"/>
    <property type="molecule type" value="Genomic_DNA"/>
</dbReference>
<name>A0A067MDA8_BOTB1</name>
<evidence type="ECO:0000313" key="8">
    <source>
        <dbReference type="Proteomes" id="UP000027195"/>
    </source>
</evidence>
<gene>
    <name evidence="7" type="ORF">BOTBODRAFT_36984</name>
</gene>
<dbReference type="InterPro" id="IPR001810">
    <property type="entry name" value="F-box_dom"/>
</dbReference>
<dbReference type="InterPro" id="IPR015943">
    <property type="entry name" value="WD40/YVTN_repeat-like_dom_sf"/>
</dbReference>
<dbReference type="InterPro" id="IPR036047">
    <property type="entry name" value="F-box-like_dom_sf"/>
</dbReference>
<proteinExistence type="predicted"/>
<organism evidence="7 8">
    <name type="scientific">Botryobasidium botryosum (strain FD-172 SS1)</name>
    <dbReference type="NCBI Taxonomy" id="930990"/>
    <lineage>
        <taxon>Eukaryota</taxon>
        <taxon>Fungi</taxon>
        <taxon>Dikarya</taxon>
        <taxon>Basidiomycota</taxon>
        <taxon>Agaricomycotina</taxon>
        <taxon>Agaricomycetes</taxon>
        <taxon>Cantharellales</taxon>
        <taxon>Botryobasidiaceae</taxon>
        <taxon>Botryobasidium</taxon>
    </lineage>
</organism>
<dbReference type="InterPro" id="IPR019775">
    <property type="entry name" value="WD40_repeat_CS"/>
</dbReference>
<dbReference type="PRINTS" id="PR00320">
    <property type="entry name" value="GPROTEINBRPT"/>
</dbReference>
<evidence type="ECO:0000256" key="3">
    <source>
        <dbReference type="ARBA" id="ARBA00022786"/>
    </source>
</evidence>
<dbReference type="OrthoDB" id="19711at2759"/>
<evidence type="ECO:0000256" key="4">
    <source>
        <dbReference type="PROSITE-ProRule" id="PRU00221"/>
    </source>
</evidence>
<dbReference type="Pfam" id="PF12937">
    <property type="entry name" value="F-box-like"/>
    <property type="match status" value="1"/>
</dbReference>
<feature type="region of interest" description="Disordered" evidence="5">
    <location>
        <begin position="159"/>
        <end position="186"/>
    </location>
</feature>
<dbReference type="CDD" id="cd00200">
    <property type="entry name" value="WD40"/>
    <property type="match status" value="1"/>
</dbReference>
<dbReference type="PROSITE" id="PS00678">
    <property type="entry name" value="WD_REPEATS_1"/>
    <property type="match status" value="3"/>
</dbReference>
<evidence type="ECO:0000256" key="5">
    <source>
        <dbReference type="SAM" id="MobiDB-lite"/>
    </source>
</evidence>
<dbReference type="SMART" id="SM00320">
    <property type="entry name" value="WD40"/>
    <property type="match status" value="7"/>
</dbReference>
<feature type="repeat" description="WD" evidence="4">
    <location>
        <begin position="452"/>
        <end position="486"/>
    </location>
</feature>
<feature type="region of interest" description="Disordered" evidence="5">
    <location>
        <begin position="200"/>
        <end position="220"/>
    </location>
</feature>
<feature type="region of interest" description="Disordered" evidence="5">
    <location>
        <begin position="1"/>
        <end position="121"/>
    </location>
</feature>
<feature type="compositionally biased region" description="Polar residues" evidence="5">
    <location>
        <begin position="16"/>
        <end position="30"/>
    </location>
</feature>
<dbReference type="AlphaFoldDB" id="A0A067MDA8"/>
<feature type="repeat" description="WD" evidence="4">
    <location>
        <begin position="541"/>
        <end position="580"/>
    </location>
</feature>
<keyword evidence="3" id="KW-0833">Ubl conjugation pathway</keyword>
<dbReference type="SMART" id="SM00256">
    <property type="entry name" value="FBOX"/>
    <property type="match status" value="1"/>
</dbReference>
<dbReference type="InterPro" id="IPR001680">
    <property type="entry name" value="WD40_rpt"/>
</dbReference>